<reference evidence="5 6" key="1">
    <citation type="submission" date="2021-10" db="EMBL/GenBank/DDBJ databases">
        <title>Anaerobic single-cell dispensing facilitates the cultivation of human gut bacteria.</title>
        <authorList>
            <person name="Afrizal A."/>
        </authorList>
    </citation>
    <scope>NUCLEOTIDE SEQUENCE [LARGE SCALE GENOMIC DNA]</scope>
    <source>
        <strain evidence="5 6">CLA-AA-H212</strain>
    </source>
</reference>
<sequence length="373" mass="43518">MWCEPRKNGVVYRERYKDPLTEKTKVVTVFKQKDTPQNKKKAQRELTAKIEATIENLQCTDNTVTLSKLQKEYLKAQRIIYKDSTVDRNESVTSSVIEILNQDAIVNNLTAQYVKSKLLDSGKELTTLNSYITRFKAMLNWGYENDYHDNMRLLTKLKQFNDTSDDSEIKTKYLEPEEAKKLLNYIQNDENWRWYYTTSILLLSGLRFGELSALEISDIDLDQLTIRISKTYDSKHDIVTTPKTDNSKRVIHIQPTLLVELKKCMLWRKELMLANNFRSNILIPNNKGDHMQIAGYEKYLRIISEKLLARRVTPHMLRHTHASLLAANGMTPDEIARRLGHSKSTITSKIYIHVTQKVIENDNRKLDQIKLFS</sequence>
<proteinExistence type="inferred from homology"/>
<comment type="similarity">
    <text evidence="1">Belongs to the 'phage' integrase family.</text>
</comment>
<name>A0ABS8FQW2_9FIRM</name>
<dbReference type="InterPro" id="IPR011010">
    <property type="entry name" value="DNA_brk_join_enz"/>
</dbReference>
<feature type="domain" description="Tyr recombinase" evidence="4">
    <location>
        <begin position="169"/>
        <end position="368"/>
    </location>
</feature>
<dbReference type="PANTHER" id="PTHR30349">
    <property type="entry name" value="PHAGE INTEGRASE-RELATED"/>
    <property type="match status" value="1"/>
</dbReference>
<dbReference type="Gene3D" id="1.10.443.10">
    <property type="entry name" value="Intergrase catalytic core"/>
    <property type="match status" value="1"/>
</dbReference>
<evidence type="ECO:0000256" key="3">
    <source>
        <dbReference type="ARBA" id="ARBA00023172"/>
    </source>
</evidence>
<keyword evidence="3" id="KW-0233">DNA recombination</keyword>
<dbReference type="SUPFAM" id="SSF56349">
    <property type="entry name" value="DNA breaking-rejoining enzymes"/>
    <property type="match status" value="1"/>
</dbReference>
<keyword evidence="2" id="KW-0238">DNA-binding</keyword>
<dbReference type="PROSITE" id="PS51898">
    <property type="entry name" value="TYR_RECOMBINASE"/>
    <property type="match status" value="1"/>
</dbReference>
<dbReference type="EMBL" id="JAJEQT010000008">
    <property type="protein sequence ID" value="MCC2219597.1"/>
    <property type="molecule type" value="Genomic_DNA"/>
</dbReference>
<dbReference type="InterPro" id="IPR050090">
    <property type="entry name" value="Tyrosine_recombinase_XerCD"/>
</dbReference>
<dbReference type="PANTHER" id="PTHR30349:SF41">
    <property type="entry name" value="INTEGRASE_RECOMBINASE PROTEIN MJ0367-RELATED"/>
    <property type="match status" value="1"/>
</dbReference>
<organism evidence="5 6">
    <name type="scientific">Coprococcus hominis</name>
    <name type="common">ex Arizal et al. 2022</name>
    <dbReference type="NCBI Taxonomy" id="2881262"/>
    <lineage>
        <taxon>Bacteria</taxon>
        <taxon>Bacillati</taxon>
        <taxon>Bacillota</taxon>
        <taxon>Clostridia</taxon>
        <taxon>Lachnospirales</taxon>
        <taxon>Lachnospiraceae</taxon>
        <taxon>Coprococcus</taxon>
    </lineage>
</organism>
<dbReference type="Pfam" id="PF00589">
    <property type="entry name" value="Phage_integrase"/>
    <property type="match status" value="1"/>
</dbReference>
<dbReference type="RefSeq" id="WP_195541291.1">
    <property type="nucleotide sequence ID" value="NZ_JAJEQT010000008.1"/>
</dbReference>
<keyword evidence="6" id="KW-1185">Reference proteome</keyword>
<comment type="caution">
    <text evidence="5">The sequence shown here is derived from an EMBL/GenBank/DDBJ whole genome shotgun (WGS) entry which is preliminary data.</text>
</comment>
<dbReference type="InterPro" id="IPR002104">
    <property type="entry name" value="Integrase_catalytic"/>
</dbReference>
<accession>A0ABS8FQW2</accession>
<dbReference type="InterPro" id="IPR013762">
    <property type="entry name" value="Integrase-like_cat_sf"/>
</dbReference>
<evidence type="ECO:0000256" key="1">
    <source>
        <dbReference type="ARBA" id="ARBA00008857"/>
    </source>
</evidence>
<evidence type="ECO:0000313" key="5">
    <source>
        <dbReference type="EMBL" id="MCC2219597.1"/>
    </source>
</evidence>
<evidence type="ECO:0000256" key="2">
    <source>
        <dbReference type="ARBA" id="ARBA00023125"/>
    </source>
</evidence>
<evidence type="ECO:0000259" key="4">
    <source>
        <dbReference type="PROSITE" id="PS51898"/>
    </source>
</evidence>
<protein>
    <submittedName>
        <fullName evidence="5">Site-specific integrase</fullName>
    </submittedName>
</protein>
<evidence type="ECO:0000313" key="6">
    <source>
        <dbReference type="Proteomes" id="UP001198495"/>
    </source>
</evidence>
<dbReference type="Proteomes" id="UP001198495">
    <property type="component" value="Unassembled WGS sequence"/>
</dbReference>
<gene>
    <name evidence="5" type="ORF">LKD28_11225</name>
</gene>
<dbReference type="CDD" id="cd01189">
    <property type="entry name" value="INT_ICEBs1_C_like"/>
    <property type="match status" value="1"/>
</dbReference>